<feature type="transmembrane region" description="Helical" evidence="10">
    <location>
        <begin position="159"/>
        <end position="180"/>
    </location>
</feature>
<dbReference type="PANTHER" id="PTHR43298">
    <property type="entry name" value="MULTIDRUG RESISTANCE PROTEIN NORM-RELATED"/>
    <property type="match status" value="1"/>
</dbReference>
<dbReference type="Proteomes" id="UP001258994">
    <property type="component" value="Chromosome"/>
</dbReference>
<feature type="transmembrane region" description="Helical" evidence="10">
    <location>
        <begin position="312"/>
        <end position="337"/>
    </location>
</feature>
<evidence type="ECO:0000256" key="10">
    <source>
        <dbReference type="SAM" id="Phobius"/>
    </source>
</evidence>
<feature type="transmembrane region" description="Helical" evidence="10">
    <location>
        <begin position="239"/>
        <end position="265"/>
    </location>
</feature>
<dbReference type="EMBL" id="CP134145">
    <property type="protein sequence ID" value="WNC72000.1"/>
    <property type="molecule type" value="Genomic_DNA"/>
</dbReference>
<sequence>MRDKVWYVDFKKILSLAIPLIISNVAMIGMEVIDTIMAGQASAEDLAGLAIGGNIWLVIEMAMYGIILAVTPRIARFYGAGAHHEITTETQQALLLAGFIGLVALLIMLAAIPFIPYLGASADVTHIAQGYGEIIAYSLPISGICWVIFGLLEGHGLMRFIVISSLIAALLNLIFDYIFVFGKFGFPALGGVGCAWTTTIIYWLWGLSGIIYTARHKIIRTYKIYSTWPRIIFSRWRAILALGLPICFAILAEEGFFSFSALLIAPLGTTPLGAHQITIQIVSLVLMFGLGIGQATAIYIAKGIGRSDTKSVLKYIKAGVQLVASFGIVVGGLVFVFRDHLPYLFTQDISIATISTAIMLFAPIYLLIDVLQIWAAQSLRGFEDTKIPMVIQVTSYWLIGFPLGYSLGATQLWGTNFGVYGFWVGIFSGISIGGCLLCTRLYKRTSVIG</sequence>
<feature type="transmembrane region" description="Helical" evidence="10">
    <location>
        <begin position="277"/>
        <end position="300"/>
    </location>
</feature>
<keyword evidence="12" id="KW-1185">Reference proteome</keyword>
<dbReference type="InterPro" id="IPR002528">
    <property type="entry name" value="MATE_fam"/>
</dbReference>
<dbReference type="InterPro" id="IPR050222">
    <property type="entry name" value="MATE_MdtK"/>
</dbReference>
<feature type="transmembrane region" description="Helical" evidence="10">
    <location>
        <begin position="389"/>
        <end position="408"/>
    </location>
</feature>
<feature type="transmembrane region" description="Helical" evidence="10">
    <location>
        <begin position="93"/>
        <end position="114"/>
    </location>
</feature>
<evidence type="ECO:0000256" key="2">
    <source>
        <dbReference type="ARBA" id="ARBA00022448"/>
    </source>
</evidence>
<dbReference type="CDD" id="cd13131">
    <property type="entry name" value="MATE_NorM_like"/>
    <property type="match status" value="1"/>
</dbReference>
<accession>A0ABY9TTC1</accession>
<feature type="transmembrane region" description="Helical" evidence="10">
    <location>
        <begin position="420"/>
        <end position="442"/>
    </location>
</feature>
<name>A0ABY9TTC1_9GAMM</name>
<feature type="transmembrane region" description="Helical" evidence="10">
    <location>
        <begin position="12"/>
        <end position="33"/>
    </location>
</feature>
<reference evidence="12" key="1">
    <citation type="submission" date="2023-09" db="EMBL/GenBank/DDBJ databases">
        <authorList>
            <person name="Li S."/>
            <person name="Li X."/>
            <person name="Zhang C."/>
            <person name="Zhao Z."/>
        </authorList>
    </citation>
    <scope>NUCLEOTIDE SEQUENCE [LARGE SCALE GENOMIC DNA]</scope>
    <source>
        <strain evidence="12">SQ149</strain>
    </source>
</reference>
<evidence type="ECO:0000256" key="4">
    <source>
        <dbReference type="ARBA" id="ARBA00022475"/>
    </source>
</evidence>
<dbReference type="PANTHER" id="PTHR43298:SF2">
    <property type="entry name" value="FMN_FAD EXPORTER YEEO-RELATED"/>
    <property type="match status" value="1"/>
</dbReference>
<feature type="transmembrane region" description="Helical" evidence="10">
    <location>
        <begin position="53"/>
        <end position="72"/>
    </location>
</feature>
<feature type="transmembrane region" description="Helical" evidence="10">
    <location>
        <begin position="349"/>
        <end position="368"/>
    </location>
</feature>
<dbReference type="InterPro" id="IPR048279">
    <property type="entry name" value="MdtK-like"/>
</dbReference>
<evidence type="ECO:0000256" key="8">
    <source>
        <dbReference type="ARBA" id="ARBA00023136"/>
    </source>
</evidence>
<keyword evidence="5 10" id="KW-0812">Transmembrane</keyword>
<keyword evidence="3" id="KW-0050">Antiport</keyword>
<dbReference type="RefSeq" id="WP_348391120.1">
    <property type="nucleotide sequence ID" value="NZ_CP134145.1"/>
</dbReference>
<evidence type="ECO:0000256" key="7">
    <source>
        <dbReference type="ARBA" id="ARBA00023065"/>
    </source>
</evidence>
<feature type="transmembrane region" description="Helical" evidence="10">
    <location>
        <begin position="134"/>
        <end position="152"/>
    </location>
</feature>
<evidence type="ECO:0000313" key="11">
    <source>
        <dbReference type="EMBL" id="WNC72000.1"/>
    </source>
</evidence>
<dbReference type="Pfam" id="PF01554">
    <property type="entry name" value="MatE"/>
    <property type="match status" value="2"/>
</dbReference>
<evidence type="ECO:0000313" key="12">
    <source>
        <dbReference type="Proteomes" id="UP001258994"/>
    </source>
</evidence>
<dbReference type="PIRSF" id="PIRSF006603">
    <property type="entry name" value="DinF"/>
    <property type="match status" value="1"/>
</dbReference>
<evidence type="ECO:0000256" key="1">
    <source>
        <dbReference type="ARBA" id="ARBA00004429"/>
    </source>
</evidence>
<comment type="subcellular location">
    <subcellularLocation>
        <location evidence="1">Cell inner membrane</location>
        <topology evidence="1">Multi-pass membrane protein</topology>
    </subcellularLocation>
</comment>
<dbReference type="NCBIfam" id="TIGR00797">
    <property type="entry name" value="matE"/>
    <property type="match status" value="1"/>
</dbReference>
<protein>
    <recommendedName>
        <fullName evidence="9">Multidrug-efflux transporter</fullName>
    </recommendedName>
</protein>
<keyword evidence="7" id="KW-0406">Ion transport</keyword>
<evidence type="ECO:0000256" key="3">
    <source>
        <dbReference type="ARBA" id="ARBA00022449"/>
    </source>
</evidence>
<evidence type="ECO:0000256" key="5">
    <source>
        <dbReference type="ARBA" id="ARBA00022692"/>
    </source>
</evidence>
<feature type="transmembrane region" description="Helical" evidence="10">
    <location>
        <begin position="200"/>
        <end position="218"/>
    </location>
</feature>
<keyword evidence="2" id="KW-0813">Transport</keyword>
<evidence type="ECO:0000256" key="9">
    <source>
        <dbReference type="ARBA" id="ARBA00031636"/>
    </source>
</evidence>
<keyword evidence="8 10" id="KW-0472">Membrane</keyword>
<proteinExistence type="predicted"/>
<organism evidence="11 12">
    <name type="scientific">Thalassotalea psychrophila</name>
    <dbReference type="NCBI Taxonomy" id="3065647"/>
    <lineage>
        <taxon>Bacteria</taxon>
        <taxon>Pseudomonadati</taxon>
        <taxon>Pseudomonadota</taxon>
        <taxon>Gammaproteobacteria</taxon>
        <taxon>Alteromonadales</taxon>
        <taxon>Colwelliaceae</taxon>
        <taxon>Thalassotalea</taxon>
    </lineage>
</organism>
<evidence type="ECO:0000256" key="6">
    <source>
        <dbReference type="ARBA" id="ARBA00022989"/>
    </source>
</evidence>
<gene>
    <name evidence="11" type="ORF">RGQ13_18055</name>
</gene>
<keyword evidence="4" id="KW-1003">Cell membrane</keyword>
<keyword evidence="6 10" id="KW-1133">Transmembrane helix</keyword>